<geneLocation type="chloroplast" evidence="7"/>
<dbReference type="GO" id="GO:0043953">
    <property type="term" value="P:protein transport by the Tat complex"/>
    <property type="evidence" value="ECO:0007669"/>
    <property type="project" value="TreeGrafter"/>
</dbReference>
<evidence type="ECO:0000256" key="6">
    <source>
        <dbReference type="SAM" id="Phobius"/>
    </source>
</evidence>
<dbReference type="Pfam" id="PF00902">
    <property type="entry name" value="TatC"/>
    <property type="match status" value="1"/>
</dbReference>
<evidence type="ECO:0000256" key="3">
    <source>
        <dbReference type="ARBA" id="ARBA00022692"/>
    </source>
</evidence>
<reference evidence="7" key="1">
    <citation type="journal article" date="2017" name="J. Phycol.">
        <title>Analysis of chloroplast genomes and a supermatrix inform reclassification of the Rhodomelaceae (Rhodophyta).</title>
        <authorList>
            <person name="Diaz-Tapia P."/>
            <person name="Maggs C.A."/>
            <person name="West J.A."/>
            <person name="Verbruggen H."/>
        </authorList>
    </citation>
    <scope>NUCLEOTIDE SEQUENCE</scope>
    <source>
        <strain evidence="7">JH1432</strain>
    </source>
</reference>
<dbReference type="EMBL" id="MF101414">
    <property type="protein sequence ID" value="ARW60616.1"/>
    <property type="molecule type" value="Genomic_DNA"/>
</dbReference>
<dbReference type="AlphaFoldDB" id="A0A1Z1M3K9"/>
<dbReference type="GO" id="GO:0033281">
    <property type="term" value="C:TAT protein transport complex"/>
    <property type="evidence" value="ECO:0007669"/>
    <property type="project" value="TreeGrafter"/>
</dbReference>
<feature type="transmembrane region" description="Helical" evidence="6">
    <location>
        <begin position="215"/>
        <end position="238"/>
    </location>
</feature>
<dbReference type="PANTHER" id="PTHR30371">
    <property type="entry name" value="SEC-INDEPENDENT PROTEIN TRANSLOCASE PROTEIN TATC"/>
    <property type="match status" value="1"/>
</dbReference>
<dbReference type="InterPro" id="IPR019820">
    <property type="entry name" value="Sec-indep_translocase_CS"/>
</dbReference>
<dbReference type="NCBIfam" id="TIGR00945">
    <property type="entry name" value="tatC"/>
    <property type="match status" value="1"/>
</dbReference>
<dbReference type="GO" id="GO:0065002">
    <property type="term" value="P:intracellular protein transmembrane transport"/>
    <property type="evidence" value="ECO:0007669"/>
    <property type="project" value="TreeGrafter"/>
</dbReference>
<evidence type="ECO:0000256" key="5">
    <source>
        <dbReference type="ARBA" id="ARBA00023136"/>
    </source>
</evidence>
<name>A0A1Z1M3K9_9FLOR</name>
<accession>A0A1Z1M3K9</accession>
<keyword evidence="7" id="KW-0934">Plastid</keyword>
<evidence type="ECO:0000313" key="7">
    <source>
        <dbReference type="EMBL" id="ARW60616.1"/>
    </source>
</evidence>
<feature type="transmembrane region" description="Helical" evidence="6">
    <location>
        <begin position="105"/>
        <end position="127"/>
    </location>
</feature>
<evidence type="ECO:0000256" key="4">
    <source>
        <dbReference type="ARBA" id="ARBA00022989"/>
    </source>
</evidence>
<dbReference type="PROSITE" id="PS01218">
    <property type="entry name" value="TATC"/>
    <property type="match status" value="1"/>
</dbReference>
<keyword evidence="4 6" id="KW-1133">Transmembrane helix</keyword>
<protein>
    <submittedName>
        <fullName evidence="7">Sec-independent protein translocase component TatC</fullName>
    </submittedName>
</protein>
<sequence length="240" mass="27515">MNKIYVKDQEKYMTITEHLSELRERFLFSLTIFLITSIICLIYTKEITIILQKPALGIKFFQLAPGDYLFVSMKISLYSAIIISSPFTIYQILKFVLPGLTRKESLYVIPLIMSSVILFFLGTLFSYKVLIPITLKFLINYGSDMIEPIWSFNEYCNFITLIILSTGICFQVPIVQIILGIANIIQWENMLNQWKYIAFIATIVGAIITPSTDPITQICMTTTILLLYFGGIIILKIIKT</sequence>
<dbReference type="PANTHER" id="PTHR30371:SF0">
    <property type="entry name" value="SEC-INDEPENDENT PROTEIN TRANSLOCASE PROTEIN TATC, CHLOROPLASTIC-RELATED"/>
    <property type="match status" value="1"/>
</dbReference>
<organism evidence="7">
    <name type="scientific">Polysiphonia sp</name>
    <dbReference type="NCBI Taxonomy" id="1967842"/>
    <lineage>
        <taxon>Eukaryota</taxon>
        <taxon>Rhodophyta</taxon>
        <taxon>Florideophyceae</taxon>
        <taxon>Rhodymeniophycidae</taxon>
        <taxon>Ceramiales</taxon>
        <taxon>Rhodomelaceae</taxon>
        <taxon>Polysiphonioideae</taxon>
        <taxon>Polysiphonia</taxon>
    </lineage>
</organism>
<keyword evidence="3 6" id="KW-0812">Transmembrane</keyword>
<keyword evidence="5 6" id="KW-0472">Membrane</keyword>
<dbReference type="PRINTS" id="PR01840">
    <property type="entry name" value="TATCFAMILY"/>
</dbReference>
<comment type="similarity">
    <text evidence="2">Belongs to the TatC family.</text>
</comment>
<comment type="subcellular location">
    <subcellularLocation>
        <location evidence="1">Membrane</location>
        <topology evidence="1">Multi-pass membrane protein</topology>
    </subcellularLocation>
</comment>
<keyword evidence="7" id="KW-0150">Chloroplast</keyword>
<proteinExistence type="inferred from homology"/>
<dbReference type="HAMAP" id="MF_00902">
    <property type="entry name" value="TatC"/>
    <property type="match status" value="1"/>
</dbReference>
<gene>
    <name evidence="7" type="primary">tatC</name>
</gene>
<dbReference type="InterPro" id="IPR002033">
    <property type="entry name" value="TatC"/>
</dbReference>
<feature type="transmembrane region" description="Helical" evidence="6">
    <location>
        <begin position="194"/>
        <end position="209"/>
    </location>
</feature>
<dbReference type="GO" id="GO:0009977">
    <property type="term" value="F:proton motive force dependent protein transmembrane transporter activity"/>
    <property type="evidence" value="ECO:0007669"/>
    <property type="project" value="TreeGrafter"/>
</dbReference>
<feature type="transmembrane region" description="Helical" evidence="6">
    <location>
        <begin position="158"/>
        <end position="182"/>
    </location>
</feature>
<evidence type="ECO:0000256" key="2">
    <source>
        <dbReference type="ARBA" id="ARBA00008882"/>
    </source>
</evidence>
<feature type="transmembrane region" description="Helical" evidence="6">
    <location>
        <begin position="26"/>
        <end position="44"/>
    </location>
</feature>
<feature type="transmembrane region" description="Helical" evidence="6">
    <location>
        <begin position="75"/>
        <end position="93"/>
    </location>
</feature>
<evidence type="ECO:0000256" key="1">
    <source>
        <dbReference type="ARBA" id="ARBA00004141"/>
    </source>
</evidence>